<evidence type="ECO:0000256" key="1">
    <source>
        <dbReference type="SAM" id="MobiDB-lite"/>
    </source>
</evidence>
<dbReference type="EMBL" id="JAUEPS010000039">
    <property type="protein sequence ID" value="KAK0449058.1"/>
    <property type="molecule type" value="Genomic_DNA"/>
</dbReference>
<evidence type="ECO:0000313" key="3">
    <source>
        <dbReference type="Proteomes" id="UP001175211"/>
    </source>
</evidence>
<dbReference type="AlphaFoldDB" id="A0AA39MWR7"/>
<gene>
    <name evidence="2" type="ORF">EV420DRAFT_1647086</name>
</gene>
<accession>A0AA39MWR7</accession>
<keyword evidence="3" id="KW-1185">Reference proteome</keyword>
<protein>
    <submittedName>
        <fullName evidence="2">Uncharacterized protein</fullName>
    </submittedName>
</protein>
<proteinExistence type="predicted"/>
<reference evidence="2" key="1">
    <citation type="submission" date="2023-06" db="EMBL/GenBank/DDBJ databases">
        <authorList>
            <consortium name="Lawrence Berkeley National Laboratory"/>
            <person name="Ahrendt S."/>
            <person name="Sahu N."/>
            <person name="Indic B."/>
            <person name="Wong-Bajracharya J."/>
            <person name="Merenyi Z."/>
            <person name="Ke H.-M."/>
            <person name="Monk M."/>
            <person name="Kocsube S."/>
            <person name="Drula E."/>
            <person name="Lipzen A."/>
            <person name="Balint B."/>
            <person name="Henrissat B."/>
            <person name="Andreopoulos B."/>
            <person name="Martin F.M."/>
            <person name="Harder C.B."/>
            <person name="Rigling D."/>
            <person name="Ford K.L."/>
            <person name="Foster G.D."/>
            <person name="Pangilinan J."/>
            <person name="Papanicolaou A."/>
            <person name="Barry K."/>
            <person name="LaButti K."/>
            <person name="Viragh M."/>
            <person name="Koriabine M."/>
            <person name="Yan M."/>
            <person name="Riley R."/>
            <person name="Champramary S."/>
            <person name="Plett K.L."/>
            <person name="Tsai I.J."/>
            <person name="Slot J."/>
            <person name="Sipos G."/>
            <person name="Plett J."/>
            <person name="Nagy L.G."/>
            <person name="Grigoriev I.V."/>
        </authorList>
    </citation>
    <scope>NUCLEOTIDE SEQUENCE</scope>
    <source>
        <strain evidence="2">CCBAS 213</strain>
    </source>
</reference>
<dbReference type="GeneID" id="85361550"/>
<dbReference type="Proteomes" id="UP001175211">
    <property type="component" value="Unassembled WGS sequence"/>
</dbReference>
<comment type="caution">
    <text evidence="2">The sequence shown here is derived from an EMBL/GenBank/DDBJ whole genome shotgun (WGS) entry which is preliminary data.</text>
</comment>
<dbReference type="RefSeq" id="XP_060326773.1">
    <property type="nucleotide sequence ID" value="XM_060478002.1"/>
</dbReference>
<evidence type="ECO:0000313" key="2">
    <source>
        <dbReference type="EMBL" id="KAK0449058.1"/>
    </source>
</evidence>
<sequence length="103" mass="11011">MYISLIAGDELRHNYADSITASVKGIASTLLVGHVAAGHAHLKDTCLSSLHFGRTTQAQISTIGGVSTTRSEVFTDEETVGSSKDFPMKMVLEQQSEAKSENV</sequence>
<feature type="region of interest" description="Disordered" evidence="1">
    <location>
        <begin position="76"/>
        <end position="103"/>
    </location>
</feature>
<organism evidence="2 3">
    <name type="scientific">Armillaria tabescens</name>
    <name type="common">Ringless honey mushroom</name>
    <name type="synonym">Agaricus tabescens</name>
    <dbReference type="NCBI Taxonomy" id="1929756"/>
    <lineage>
        <taxon>Eukaryota</taxon>
        <taxon>Fungi</taxon>
        <taxon>Dikarya</taxon>
        <taxon>Basidiomycota</taxon>
        <taxon>Agaricomycotina</taxon>
        <taxon>Agaricomycetes</taxon>
        <taxon>Agaricomycetidae</taxon>
        <taxon>Agaricales</taxon>
        <taxon>Marasmiineae</taxon>
        <taxon>Physalacriaceae</taxon>
        <taxon>Desarmillaria</taxon>
    </lineage>
</organism>
<name>A0AA39MWR7_ARMTA</name>